<protein>
    <recommendedName>
        <fullName evidence="2">PKD/REJ-like domain-containing protein</fullName>
    </recommendedName>
</protein>
<sequence>MYLPPRTLHYGLYSVTVIYNVSRTNEDGVLVWETITGESGVNVGKSDLVVVAVKGGAPRIRRGRPTLQTLNLNPGHFSFDPDYPEIPLVSFTWQCREEGEELPSEGEKVTSDPPTSREEYGTGQGREGGGCWGQGPGMMSNASPNFSISVNLFRTPYITYKIEVATRSKDGRTSGTGVEVEVVEGDPPTLTSACSPPWICRQVEGAQLVNPQKLILESGCVVEAGEEAVGEDGCGKVPLNVAGVAGSLIQPLDVMDVAIGLNQRKLALLDDFWVKFGSQFRTFDVQVTATRPGETSEGLALQRIRINEAPVGGTCTAEVMQDIHKDEEEEEEEEGSFEVEVRVGREEPPTLIVTALTEGFEIPKYSFFATTERGEKVTLTFSSKVILPYANLTLWAGVSDQLGAETLYMTAVVIPLLPSQELFKEYQTRKTRLKAVSARDQTRVDMLLRNNKANDEEEEDESSATQEKNKDMLSSVDKFSITSMDEVLQVNNILGSIADPLPKETLAGAADSTAPLAQQKDFAAGALATTASLLTGVNKNVKKGNGTSEKRAEKMVAMARRRLRRSIWNQTEDEEEEEVEEEYLPSEEDEDANKKVESLLGAQGSLLASAVVGSVQGSLLASAVVGEEPARVEAGGKVNMAVGFFDAGELDGRVVGVGGATYVFPSYCSIVSEPDDCLTNKSITVGIQMAKWSNQVHGYGGRRESLGDDSSTVQLSLVDAASHPLPVHNATRDFIIHIPRDEGSSVEPEVVEPRVSNTMPLSIHKVEVPLPNLGVSVLVMPASGSWPGLPRSSMVLLNTLKISSISMNLTITLTQDSMSYFWTLRQ</sequence>
<reference evidence="3" key="1">
    <citation type="submission" date="2023-11" db="EMBL/GenBank/DDBJ databases">
        <title>Genome assemblies of two species of porcelain crab, Petrolisthes cinctipes and Petrolisthes manimaculis (Anomura: Porcellanidae).</title>
        <authorList>
            <person name="Angst P."/>
        </authorList>
    </citation>
    <scope>NUCLEOTIDE SEQUENCE</scope>
    <source>
        <strain evidence="3">PB745_02</strain>
        <tissue evidence="3">Gill</tissue>
    </source>
</reference>
<feature type="compositionally biased region" description="Acidic residues" evidence="1">
    <location>
        <begin position="571"/>
        <end position="591"/>
    </location>
</feature>
<feature type="compositionally biased region" description="Basic and acidic residues" evidence="1">
    <location>
        <begin position="105"/>
        <end position="120"/>
    </location>
</feature>
<dbReference type="EMBL" id="JAWZYT010004144">
    <property type="protein sequence ID" value="KAK4295123.1"/>
    <property type="molecule type" value="Genomic_DNA"/>
</dbReference>
<gene>
    <name evidence="3" type="ORF">Pmani_032306</name>
</gene>
<evidence type="ECO:0000259" key="2">
    <source>
        <dbReference type="Pfam" id="PF02010"/>
    </source>
</evidence>
<feature type="region of interest" description="Disordered" evidence="1">
    <location>
        <begin position="568"/>
        <end position="592"/>
    </location>
</feature>
<dbReference type="AlphaFoldDB" id="A0AAE1NS28"/>
<keyword evidence="4" id="KW-1185">Reference proteome</keyword>
<proteinExistence type="predicted"/>
<comment type="caution">
    <text evidence="3">The sequence shown here is derived from an EMBL/GenBank/DDBJ whole genome shotgun (WGS) entry which is preliminary data.</text>
</comment>
<accession>A0AAE1NS28</accession>
<dbReference type="InterPro" id="IPR002859">
    <property type="entry name" value="PKD/REJ-like"/>
</dbReference>
<dbReference type="Proteomes" id="UP001292094">
    <property type="component" value="Unassembled WGS sequence"/>
</dbReference>
<organism evidence="3 4">
    <name type="scientific">Petrolisthes manimaculis</name>
    <dbReference type="NCBI Taxonomy" id="1843537"/>
    <lineage>
        <taxon>Eukaryota</taxon>
        <taxon>Metazoa</taxon>
        <taxon>Ecdysozoa</taxon>
        <taxon>Arthropoda</taxon>
        <taxon>Crustacea</taxon>
        <taxon>Multicrustacea</taxon>
        <taxon>Malacostraca</taxon>
        <taxon>Eumalacostraca</taxon>
        <taxon>Eucarida</taxon>
        <taxon>Decapoda</taxon>
        <taxon>Pleocyemata</taxon>
        <taxon>Anomura</taxon>
        <taxon>Galatheoidea</taxon>
        <taxon>Porcellanidae</taxon>
        <taxon>Petrolisthes</taxon>
    </lineage>
</organism>
<evidence type="ECO:0000313" key="3">
    <source>
        <dbReference type="EMBL" id="KAK4295123.1"/>
    </source>
</evidence>
<evidence type="ECO:0000256" key="1">
    <source>
        <dbReference type="SAM" id="MobiDB-lite"/>
    </source>
</evidence>
<feature type="region of interest" description="Disordered" evidence="1">
    <location>
        <begin position="448"/>
        <end position="471"/>
    </location>
</feature>
<name>A0AAE1NS28_9EUCA</name>
<evidence type="ECO:0000313" key="4">
    <source>
        <dbReference type="Proteomes" id="UP001292094"/>
    </source>
</evidence>
<dbReference type="Pfam" id="PF02010">
    <property type="entry name" value="REJ"/>
    <property type="match status" value="1"/>
</dbReference>
<feature type="domain" description="PKD/REJ-like" evidence="2">
    <location>
        <begin position="3"/>
        <end position="195"/>
    </location>
</feature>
<feature type="region of interest" description="Disordered" evidence="1">
    <location>
        <begin position="97"/>
        <end position="126"/>
    </location>
</feature>